<reference evidence="1" key="1">
    <citation type="submission" date="2019-09" db="EMBL/GenBank/DDBJ databases">
        <title>Distinct mechanisms of dissemination of NDM-1 metallo-beta-betalactamase in Acinetobacter species spp. in Argentina.</title>
        <authorList>
            <person name="Maria R.S."/>
            <person name="Adams M.D."/>
        </authorList>
    </citation>
    <scope>NUCLEOTIDE SEQUENCE</scope>
    <source>
        <strain evidence="1">AMA47</strain>
    </source>
</reference>
<dbReference type="AlphaFoldDB" id="A0A6A8BUQ2"/>
<comment type="caution">
    <text evidence="1">The sequence shown here is derived from an EMBL/GenBank/DDBJ whole genome shotgun (WGS) entry which is preliminary data.</text>
</comment>
<gene>
    <name evidence="1" type="ORF">F4U06_08335</name>
</gene>
<evidence type="ECO:0000313" key="1">
    <source>
        <dbReference type="EMBL" id="MQZ84195.1"/>
    </source>
</evidence>
<sequence>MTKRDYKRPKERGQKHMPLFLTKEIIIERFRKKHGDRYDYSLVEFKGCDSYVSIICKEHGVFNQRADGHAEGKNCPKCVKRHKPTTREFIESCLNIFGDQFDYSKTEYINTRTKIAVTCKDHGDFEIGPFNHKKSKFGGCPDCAPNKKHDVQSFIKKAISIHGDKYSYIHIGDLKNTRAKIKIECKEHGIFIQIADQHIHGRGCPKCAMVKIKAKTSLGLDEFIRLANQIHDHKYDYSKVKYINGYTKVKIICPAHGIFEQRPHGHLQTRGCKECGNESKFNFQRSSYIEHCDKVSRGLSNLYVILCRNNEEAFYKIGITLHSVEKRFKGVMPYKYKKVKLIRGNASFVWDLEKRLHGMLKEYACKPQIKFAGDTECFSQLTKDVEKLLDNFDSTNQMQLIA</sequence>
<name>A0A6A8BUQ2_ACIBA</name>
<dbReference type="RefSeq" id="WP_050680885.1">
    <property type="nucleotide sequence ID" value="NZ_CAXYNF010000001.1"/>
</dbReference>
<proteinExistence type="predicted"/>
<dbReference type="EMBL" id="VYSM01000014">
    <property type="protein sequence ID" value="MQZ84195.1"/>
    <property type="molecule type" value="Genomic_DNA"/>
</dbReference>
<protein>
    <submittedName>
        <fullName evidence="1">GIY-YIG nuclease family protein</fullName>
    </submittedName>
</protein>
<organism evidence="1">
    <name type="scientific">Acinetobacter baumannii</name>
    <dbReference type="NCBI Taxonomy" id="470"/>
    <lineage>
        <taxon>Bacteria</taxon>
        <taxon>Pseudomonadati</taxon>
        <taxon>Pseudomonadota</taxon>
        <taxon>Gammaproteobacteria</taxon>
        <taxon>Moraxellales</taxon>
        <taxon>Moraxellaceae</taxon>
        <taxon>Acinetobacter</taxon>
        <taxon>Acinetobacter calcoaceticus/baumannii complex</taxon>
    </lineage>
</organism>
<accession>A0A6A8BUQ2</accession>